<dbReference type="Gene3D" id="3.40.50.850">
    <property type="entry name" value="Isochorismatase-like"/>
    <property type="match status" value="1"/>
</dbReference>
<geneLocation type="plasmid" evidence="3 4">
    <name>unnamed1</name>
</geneLocation>
<evidence type="ECO:0000313" key="3">
    <source>
        <dbReference type="EMBL" id="WLR99606.1"/>
    </source>
</evidence>
<dbReference type="Proteomes" id="UP001234585">
    <property type="component" value="Plasmid unnamed1"/>
</dbReference>
<dbReference type="InterPro" id="IPR036380">
    <property type="entry name" value="Isochorismatase-like_sf"/>
</dbReference>
<dbReference type="RefSeq" id="WP_306038931.1">
    <property type="nucleotide sequence ID" value="NZ_CP132303.1"/>
</dbReference>
<proteinExistence type="predicted"/>
<keyword evidence="4" id="KW-1185">Reference proteome</keyword>
<organism evidence="3 4">
    <name type="scientific">Shinella sumterensis</name>
    <dbReference type="NCBI Taxonomy" id="1967501"/>
    <lineage>
        <taxon>Bacteria</taxon>
        <taxon>Pseudomonadati</taxon>
        <taxon>Pseudomonadota</taxon>
        <taxon>Alphaproteobacteria</taxon>
        <taxon>Hyphomicrobiales</taxon>
        <taxon>Rhizobiaceae</taxon>
        <taxon>Shinella</taxon>
    </lineage>
</organism>
<dbReference type="PANTHER" id="PTHR43540:SF6">
    <property type="entry name" value="ISOCHORISMATASE-LIKE DOMAIN-CONTAINING PROTEIN"/>
    <property type="match status" value="1"/>
</dbReference>
<dbReference type="Pfam" id="PF00857">
    <property type="entry name" value="Isochorismatase"/>
    <property type="match status" value="1"/>
</dbReference>
<evidence type="ECO:0000259" key="2">
    <source>
        <dbReference type="Pfam" id="PF00857"/>
    </source>
</evidence>
<gene>
    <name evidence="3" type="ORF">Q9313_22815</name>
</gene>
<feature type="domain" description="Isochorismatase-like" evidence="2">
    <location>
        <begin position="10"/>
        <end position="184"/>
    </location>
</feature>
<dbReference type="PANTHER" id="PTHR43540">
    <property type="entry name" value="PEROXYUREIDOACRYLATE/UREIDOACRYLATE AMIDOHYDROLASE-RELATED"/>
    <property type="match status" value="1"/>
</dbReference>
<dbReference type="AlphaFoldDB" id="A0AA50CQH5"/>
<dbReference type="InterPro" id="IPR050272">
    <property type="entry name" value="Isochorismatase-like_hydrls"/>
</dbReference>
<evidence type="ECO:0000313" key="4">
    <source>
        <dbReference type="Proteomes" id="UP001234585"/>
    </source>
</evidence>
<dbReference type="InterPro" id="IPR000868">
    <property type="entry name" value="Isochorismatase-like_dom"/>
</dbReference>
<protein>
    <submittedName>
        <fullName evidence="3">Isochorismatase family cysteine hydrolase</fullName>
        <ecNumber evidence="3">3.-.-.-</ecNumber>
    </submittedName>
</protein>
<keyword evidence="1 3" id="KW-0378">Hydrolase</keyword>
<accession>A0AA50CQH5</accession>
<dbReference type="SUPFAM" id="SSF52499">
    <property type="entry name" value="Isochorismatase-like hydrolases"/>
    <property type="match status" value="1"/>
</dbReference>
<dbReference type="CDD" id="cd00431">
    <property type="entry name" value="cysteine_hydrolases"/>
    <property type="match status" value="1"/>
</dbReference>
<name>A0AA50CQH5_9HYPH</name>
<dbReference type="EC" id="3.-.-.-" evidence="3"/>
<sequence>METAAFSKNTLHLVIDMQRLFAEETVWYTPSMADILPNVLKLCKARPQETLYARFIVPQNAGAATGRWKTYYERWSSVTRDAIDPAMLDLMVPLVGLADESNTIDKATYSIFGSPGFDERLKASGVDTLIFSGVETDVCVYASVLDAVDAGYRVILAIDALTSSDQAAHDAVMTHLAPRLSEQVETLSTQAILNLWRDEAV</sequence>
<dbReference type="GO" id="GO:0016787">
    <property type="term" value="F:hydrolase activity"/>
    <property type="evidence" value="ECO:0007669"/>
    <property type="project" value="UniProtKB-KW"/>
</dbReference>
<dbReference type="EMBL" id="CP132303">
    <property type="protein sequence ID" value="WLR99606.1"/>
    <property type="molecule type" value="Genomic_DNA"/>
</dbReference>
<evidence type="ECO:0000256" key="1">
    <source>
        <dbReference type="ARBA" id="ARBA00022801"/>
    </source>
</evidence>
<keyword evidence="3" id="KW-0614">Plasmid</keyword>
<reference evidence="3 4" key="1">
    <citation type="submission" date="2023-08" db="EMBL/GenBank/DDBJ databases">
        <title>Pathogen: clinical or host-associated sample.</title>
        <authorList>
            <person name="Hergert J."/>
            <person name="Casey R."/>
            <person name="Wagner J."/>
            <person name="Young E.L."/>
            <person name="Oakeson K.F."/>
        </authorList>
    </citation>
    <scope>NUCLEOTIDE SEQUENCE [LARGE SCALE GENOMIC DNA]</scope>
    <source>
        <strain evidence="3 4">1760953</strain>
        <plasmid evidence="3 4">unnamed1</plasmid>
    </source>
</reference>